<reference evidence="1" key="1">
    <citation type="submission" date="2013-03" db="EMBL/GenBank/DDBJ databases">
        <authorList>
            <person name="Harkins D.M."/>
            <person name="Durkin A.S."/>
            <person name="Brinkac L.M."/>
            <person name="Haft D.H."/>
            <person name="Selengut J.D."/>
            <person name="Sanka R."/>
            <person name="DePew J."/>
            <person name="Purushe J."/>
            <person name="Hartskeerl R.A."/>
            <person name="Ahmed A."/>
            <person name="van der Linden H."/>
            <person name="Goris M.G.A."/>
            <person name="Vinetz J.M."/>
            <person name="Sutton G.G."/>
            <person name="Nierman W.C."/>
            <person name="Fouts D.E."/>
        </authorList>
    </citation>
    <scope>NUCLEOTIDE SEQUENCE [LARGE SCALE GENOMIC DNA]</scope>
    <source>
        <strain evidence="1">ICFT</strain>
    </source>
</reference>
<name>N1WAJ8_9LEPT</name>
<protein>
    <submittedName>
        <fullName evidence="1">Uncharacterized protein</fullName>
    </submittedName>
</protein>
<dbReference type="STRING" id="1218598.LEP1GSC060_3563"/>
<dbReference type="Proteomes" id="UP000012313">
    <property type="component" value="Unassembled WGS sequence"/>
</dbReference>
<dbReference type="EMBL" id="AOHC02000058">
    <property type="protein sequence ID" value="EMY75940.1"/>
    <property type="molecule type" value="Genomic_DNA"/>
</dbReference>
<keyword evidence="2" id="KW-1185">Reference proteome</keyword>
<accession>N1WAJ8</accession>
<organism evidence="1 2">
    <name type="scientific">Leptospira weilii serovar Ranarum str. ICFT</name>
    <dbReference type="NCBI Taxonomy" id="1218598"/>
    <lineage>
        <taxon>Bacteria</taxon>
        <taxon>Pseudomonadati</taxon>
        <taxon>Spirochaetota</taxon>
        <taxon>Spirochaetia</taxon>
        <taxon>Leptospirales</taxon>
        <taxon>Leptospiraceae</taxon>
        <taxon>Leptospira</taxon>
    </lineage>
</organism>
<evidence type="ECO:0000313" key="1">
    <source>
        <dbReference type="EMBL" id="EMY75940.1"/>
    </source>
</evidence>
<comment type="caution">
    <text evidence="1">The sequence shown here is derived from an EMBL/GenBank/DDBJ whole genome shotgun (WGS) entry which is preliminary data.</text>
</comment>
<dbReference type="AlphaFoldDB" id="N1WAJ8"/>
<sequence length="56" mass="6571">MTLDFLKIFKNPRRLDFVGEFYSCLNLLYRGVNDSKGDFVEPTWLSLILDGLKKRS</sequence>
<proteinExistence type="predicted"/>
<gene>
    <name evidence="1" type="ORF">LEP1GSC060_3563</name>
</gene>
<evidence type="ECO:0000313" key="2">
    <source>
        <dbReference type="Proteomes" id="UP000012313"/>
    </source>
</evidence>